<dbReference type="OrthoDB" id="674678at2759"/>
<accession>A0A4D6N6W7</accession>
<proteinExistence type="predicted"/>
<dbReference type="PANTHER" id="PTHR31234:SF65">
    <property type="entry name" value="LATE EMBRYOGENESIS ABUNDANT PROTEIN, LEA_2 SUBGROUP"/>
    <property type="match status" value="1"/>
</dbReference>
<evidence type="ECO:0000313" key="6">
    <source>
        <dbReference type="Proteomes" id="UP000501690"/>
    </source>
</evidence>
<dbReference type="GO" id="GO:0016020">
    <property type="term" value="C:membrane"/>
    <property type="evidence" value="ECO:0007669"/>
    <property type="project" value="UniProtKB-SubCell"/>
</dbReference>
<keyword evidence="6" id="KW-1185">Reference proteome</keyword>
<dbReference type="EMBL" id="CP039354">
    <property type="protein sequence ID" value="QCE09561.1"/>
    <property type="molecule type" value="Genomic_DNA"/>
</dbReference>
<dbReference type="EMBL" id="CP039354">
    <property type="protein sequence ID" value="QCE09560.1"/>
    <property type="molecule type" value="Genomic_DNA"/>
</dbReference>
<dbReference type="InterPro" id="IPR044839">
    <property type="entry name" value="NDR1-like"/>
</dbReference>
<evidence type="ECO:0000256" key="3">
    <source>
        <dbReference type="SAM" id="Phobius"/>
    </source>
</evidence>
<dbReference type="AlphaFoldDB" id="A0A4D6N6W7"/>
<keyword evidence="3" id="KW-1133">Transmembrane helix</keyword>
<evidence type="ECO:0008006" key="7">
    <source>
        <dbReference type="Google" id="ProtNLM"/>
    </source>
</evidence>
<dbReference type="GO" id="GO:0098542">
    <property type="term" value="P:defense response to other organism"/>
    <property type="evidence" value="ECO:0007669"/>
    <property type="project" value="InterPro"/>
</dbReference>
<evidence type="ECO:0000256" key="1">
    <source>
        <dbReference type="ARBA" id="ARBA00004370"/>
    </source>
</evidence>
<keyword evidence="2 3" id="KW-0472">Membrane</keyword>
<sequence length="186" mass="20448">MSNKGLKICLVLFLFLLVIVSVGMVTLFLTVFKPKDPNIMVQPVGLEHFNLSLLTNLTANVSLPMVITMVNPNFGSFEYPEAMGYVNFHGGIVGEVPIQGEFVPAREQIVVDAWANLMLQKVVTDTRFWADVLSGSLNFTSTAALPGKVEMLKILKLKATVYSTCDFSIDLTSRNVDSKCSAKIKL</sequence>
<evidence type="ECO:0000256" key="2">
    <source>
        <dbReference type="ARBA" id="ARBA00023136"/>
    </source>
</evidence>
<name>A0A4D6N6W7_VIGUN</name>
<feature type="transmembrane region" description="Helical" evidence="3">
    <location>
        <begin position="12"/>
        <end position="32"/>
    </location>
</feature>
<reference evidence="4 6" key="1">
    <citation type="submission" date="2019-04" db="EMBL/GenBank/DDBJ databases">
        <title>An improved genome assembly and genetic linkage map for asparagus bean, Vigna unguiculata ssp. sesquipedialis.</title>
        <authorList>
            <person name="Xia Q."/>
            <person name="Zhang R."/>
            <person name="Dong Y."/>
        </authorList>
    </citation>
    <scope>NUCLEOTIDE SEQUENCE [LARGE SCALE GENOMIC DNA]</scope>
    <source>
        <tissue evidence="4">Leaf</tissue>
    </source>
</reference>
<comment type="subcellular location">
    <subcellularLocation>
        <location evidence="1">Membrane</location>
    </subcellularLocation>
</comment>
<dbReference type="Proteomes" id="UP000501690">
    <property type="component" value="Linkage Group LG10"/>
</dbReference>
<keyword evidence="3" id="KW-0812">Transmembrane</keyword>
<evidence type="ECO:0000313" key="4">
    <source>
        <dbReference type="EMBL" id="QCE09560.1"/>
    </source>
</evidence>
<protein>
    <recommendedName>
        <fullName evidence="7">Late embryogenesis abundant protein</fullName>
    </recommendedName>
</protein>
<dbReference type="Gramene" id="Vigun05g226000.1.v1.2">
    <property type="protein sequence ID" value="Vigun05g226000.1.v1.2.CDS.1"/>
    <property type="gene ID" value="Vigun05g226000.v1.2"/>
</dbReference>
<gene>
    <name evidence="4" type="ORF">DEO72_LG10g781</name>
    <name evidence="5" type="ORF">DEO72_LG10g782</name>
</gene>
<evidence type="ECO:0000313" key="5">
    <source>
        <dbReference type="EMBL" id="QCE09561.1"/>
    </source>
</evidence>
<dbReference type="PANTHER" id="PTHR31234">
    <property type="entry name" value="LATE EMBRYOGENESIS ABUNDANT (LEA) HYDROXYPROLINE-RICH GLYCOPROTEIN FAMILY"/>
    <property type="match status" value="1"/>
</dbReference>
<organism evidence="4 6">
    <name type="scientific">Vigna unguiculata</name>
    <name type="common">Cowpea</name>
    <dbReference type="NCBI Taxonomy" id="3917"/>
    <lineage>
        <taxon>Eukaryota</taxon>
        <taxon>Viridiplantae</taxon>
        <taxon>Streptophyta</taxon>
        <taxon>Embryophyta</taxon>
        <taxon>Tracheophyta</taxon>
        <taxon>Spermatophyta</taxon>
        <taxon>Magnoliopsida</taxon>
        <taxon>eudicotyledons</taxon>
        <taxon>Gunneridae</taxon>
        <taxon>Pentapetalae</taxon>
        <taxon>rosids</taxon>
        <taxon>fabids</taxon>
        <taxon>Fabales</taxon>
        <taxon>Fabaceae</taxon>
        <taxon>Papilionoideae</taxon>
        <taxon>50 kb inversion clade</taxon>
        <taxon>NPAAA clade</taxon>
        <taxon>indigoferoid/millettioid clade</taxon>
        <taxon>Phaseoleae</taxon>
        <taxon>Vigna</taxon>
    </lineage>
</organism>